<comment type="domain">
    <text evidence="12">The clip domain consists of 35-55 residues which are 'knitted' together usually by 3 conserved disulfide bonds forming a clip-like compact structure.</text>
</comment>
<protein>
    <recommendedName>
        <fullName evidence="12">CLIP domain-containing serine protease</fullName>
        <ecNumber evidence="11">3.4.21.-</ecNumber>
    </recommendedName>
</protein>
<feature type="domain" description="Peptidase S1" evidence="14">
    <location>
        <begin position="259"/>
        <end position="506"/>
    </location>
</feature>
<keyword evidence="8" id="KW-1015">Disulfide bond</keyword>
<dbReference type="InterPro" id="IPR001314">
    <property type="entry name" value="Peptidase_S1A"/>
</dbReference>
<evidence type="ECO:0000256" key="1">
    <source>
        <dbReference type="ARBA" id="ARBA00022670"/>
    </source>
</evidence>
<keyword evidence="2" id="KW-0479">Metal-binding</keyword>
<dbReference type="Proteomes" id="UP000504633">
    <property type="component" value="Unplaced"/>
</dbReference>
<dbReference type="InterPro" id="IPR018114">
    <property type="entry name" value="TRYPSIN_HIS"/>
</dbReference>
<keyword evidence="9" id="KW-0325">Glycoprotein</keyword>
<evidence type="ECO:0000256" key="6">
    <source>
        <dbReference type="ARBA" id="ARBA00022837"/>
    </source>
</evidence>
<keyword evidence="5 11" id="KW-0720">Serine protease</keyword>
<sequence>MKLVLCIVLMLGCLATPTPAQFNRRQVRQNCITPENYYGRCVALSYCPQVVNVFQQTDRNTAENYIFRLQRSCGTRSVNGDPLVCCTRPITNPVTEPPVDFFTPTEDEFVQIQLSTTTPAPDNNPFLFPVTRTTTTTPRPTTIRTTTTPATSGSLIEPRGPTCRFPPGKVGECVEIRSCEPVLNELRARQSDADFANQLRASNLVCGSVGTQVCCPTGQTVPSPTTSRPPVNLNEVPRRLPTVAEGCGSTPKASAFKKVVGGEPAKQGSWPWIALLGYDDGSSRPFKCGGSLITARHVVTAAHCIREDLTFVRLGEHDLRTDTEARHVDIKIARKVSYPQYIRRIQRGDIALIYLERNVEFTDTILPICMPSSPALRSKSYVQTNPFVVGWGKTQEGGQSAEVLMQLMIPVLTNQECREKYAKVGRYLAQEQFDEAVLCAGHLGGGKDTCQGDSGGPLMTSEVVDGQMRFYLIGVVSYGVGCARAEIPGVYTSTQYFMDWIIEQLLDTP</sequence>
<dbReference type="GeneID" id="111596016"/>
<evidence type="ECO:0000256" key="12">
    <source>
        <dbReference type="RuleBase" id="RU366078"/>
    </source>
</evidence>
<dbReference type="PROSITE" id="PS50240">
    <property type="entry name" value="TRYPSIN_DOM"/>
    <property type="match status" value="1"/>
</dbReference>
<evidence type="ECO:0000256" key="5">
    <source>
        <dbReference type="ARBA" id="ARBA00022825"/>
    </source>
</evidence>
<dbReference type="KEGG" id="dhe:111596016"/>
<evidence type="ECO:0000256" key="7">
    <source>
        <dbReference type="ARBA" id="ARBA00023145"/>
    </source>
</evidence>
<dbReference type="InterPro" id="IPR022700">
    <property type="entry name" value="CLIP"/>
</dbReference>
<dbReference type="SMART" id="SM00020">
    <property type="entry name" value="Tryp_SPc"/>
    <property type="match status" value="1"/>
</dbReference>
<evidence type="ECO:0000256" key="2">
    <source>
        <dbReference type="ARBA" id="ARBA00022723"/>
    </source>
</evidence>
<organism evidence="16 17">
    <name type="scientific">Drosophila hydei</name>
    <name type="common">Fruit fly</name>
    <dbReference type="NCBI Taxonomy" id="7224"/>
    <lineage>
        <taxon>Eukaryota</taxon>
        <taxon>Metazoa</taxon>
        <taxon>Ecdysozoa</taxon>
        <taxon>Arthropoda</taxon>
        <taxon>Hexapoda</taxon>
        <taxon>Insecta</taxon>
        <taxon>Pterygota</taxon>
        <taxon>Neoptera</taxon>
        <taxon>Endopterygota</taxon>
        <taxon>Diptera</taxon>
        <taxon>Brachycera</taxon>
        <taxon>Muscomorpha</taxon>
        <taxon>Ephydroidea</taxon>
        <taxon>Drosophilidae</taxon>
        <taxon>Drosophila</taxon>
    </lineage>
</organism>
<dbReference type="GO" id="GO:0006508">
    <property type="term" value="P:proteolysis"/>
    <property type="evidence" value="ECO:0007669"/>
    <property type="project" value="UniProtKB-KW"/>
</dbReference>
<evidence type="ECO:0000259" key="14">
    <source>
        <dbReference type="PROSITE" id="PS50240"/>
    </source>
</evidence>
<dbReference type="Pfam" id="PF00089">
    <property type="entry name" value="Trypsin"/>
    <property type="match status" value="1"/>
</dbReference>
<dbReference type="PROSITE" id="PS00135">
    <property type="entry name" value="TRYPSIN_SER"/>
    <property type="match status" value="1"/>
</dbReference>
<feature type="compositionally biased region" description="Low complexity" evidence="13">
    <location>
        <begin position="131"/>
        <end position="151"/>
    </location>
</feature>
<dbReference type="InterPro" id="IPR038565">
    <property type="entry name" value="CLIP_sf"/>
</dbReference>
<dbReference type="Gene3D" id="2.40.10.10">
    <property type="entry name" value="Trypsin-like serine proteases"/>
    <property type="match status" value="2"/>
</dbReference>
<keyword evidence="3 12" id="KW-0732">Signal</keyword>
<dbReference type="PANTHER" id="PTHR24252">
    <property type="entry name" value="ACROSIN-RELATED"/>
    <property type="match status" value="1"/>
</dbReference>
<evidence type="ECO:0000256" key="4">
    <source>
        <dbReference type="ARBA" id="ARBA00022801"/>
    </source>
</evidence>
<dbReference type="AlphaFoldDB" id="A0A6J1LJ52"/>
<dbReference type="OMA" id="TEPRYNP"/>
<feature type="domain" description="Clip" evidence="15">
    <location>
        <begin position="30"/>
        <end position="86"/>
    </location>
</feature>
<evidence type="ECO:0000313" key="17">
    <source>
        <dbReference type="RefSeq" id="XP_023165808.1"/>
    </source>
</evidence>
<evidence type="ECO:0000256" key="8">
    <source>
        <dbReference type="ARBA" id="ARBA00023157"/>
    </source>
</evidence>
<dbReference type="PROSITE" id="PS00134">
    <property type="entry name" value="TRYPSIN_HIS"/>
    <property type="match status" value="1"/>
</dbReference>
<dbReference type="InterPro" id="IPR001254">
    <property type="entry name" value="Trypsin_dom"/>
</dbReference>
<reference evidence="17" key="1">
    <citation type="submission" date="2025-08" db="UniProtKB">
        <authorList>
            <consortium name="RefSeq"/>
        </authorList>
    </citation>
    <scope>IDENTIFICATION</scope>
    <source>
        <strain evidence="17">15085-1641.00</strain>
        <tissue evidence="17">Whole body</tissue>
    </source>
</reference>
<evidence type="ECO:0000313" key="16">
    <source>
        <dbReference type="Proteomes" id="UP000504633"/>
    </source>
</evidence>
<gene>
    <name evidence="17" type="primary">LOC111596016</name>
</gene>
<dbReference type="Gene3D" id="3.30.1640.30">
    <property type="match status" value="2"/>
</dbReference>
<dbReference type="GO" id="GO:0005576">
    <property type="term" value="C:extracellular region"/>
    <property type="evidence" value="ECO:0007669"/>
    <property type="project" value="UniProtKB-SubCell"/>
</dbReference>
<dbReference type="PANTHER" id="PTHR24252:SF7">
    <property type="entry name" value="HYALIN"/>
    <property type="match status" value="1"/>
</dbReference>
<dbReference type="InterPro" id="IPR009003">
    <property type="entry name" value="Peptidase_S1_PA"/>
</dbReference>
<evidence type="ECO:0000256" key="13">
    <source>
        <dbReference type="SAM" id="MobiDB-lite"/>
    </source>
</evidence>
<dbReference type="FunFam" id="2.40.10.10:FF:000028">
    <property type="entry name" value="Serine protease easter"/>
    <property type="match status" value="1"/>
</dbReference>
<comment type="similarity">
    <text evidence="10 12">Belongs to the peptidase S1 family. CLIP subfamily.</text>
</comment>
<dbReference type="PROSITE" id="PS51888">
    <property type="entry name" value="CLIP"/>
    <property type="match status" value="1"/>
</dbReference>
<dbReference type="Pfam" id="PF12032">
    <property type="entry name" value="CLIP"/>
    <property type="match status" value="2"/>
</dbReference>
<name>A0A6J1LJ52_DROHY</name>
<keyword evidence="1 11" id="KW-0645">Protease</keyword>
<comment type="subcellular location">
    <subcellularLocation>
        <location evidence="12">Secreted</location>
    </subcellularLocation>
</comment>
<evidence type="ECO:0000256" key="9">
    <source>
        <dbReference type="ARBA" id="ARBA00023180"/>
    </source>
</evidence>
<proteinExistence type="inferred from homology"/>
<keyword evidence="12" id="KW-0964">Secreted</keyword>
<feature type="chain" id="PRO_5027140844" description="CLIP domain-containing serine protease" evidence="12">
    <location>
        <begin position="21"/>
        <end position="509"/>
    </location>
</feature>
<dbReference type="OrthoDB" id="425190at2759"/>
<dbReference type="PRINTS" id="PR00722">
    <property type="entry name" value="CHYMOTRYPSIN"/>
</dbReference>
<evidence type="ECO:0000256" key="3">
    <source>
        <dbReference type="ARBA" id="ARBA00022729"/>
    </source>
</evidence>
<dbReference type="SUPFAM" id="SSF50494">
    <property type="entry name" value="Trypsin-like serine proteases"/>
    <property type="match status" value="1"/>
</dbReference>
<dbReference type="RefSeq" id="XP_023165808.1">
    <property type="nucleotide sequence ID" value="XM_023310040.2"/>
</dbReference>
<dbReference type="SMART" id="SM00680">
    <property type="entry name" value="CLIP"/>
    <property type="match status" value="2"/>
</dbReference>
<evidence type="ECO:0000256" key="11">
    <source>
        <dbReference type="RuleBase" id="RU363034"/>
    </source>
</evidence>
<keyword evidence="6" id="KW-0106">Calcium</keyword>
<keyword evidence="4 11" id="KW-0378">Hydrolase</keyword>
<accession>A0A6J1LJ52</accession>
<dbReference type="InterPro" id="IPR043504">
    <property type="entry name" value="Peptidase_S1_PA_chymotrypsin"/>
</dbReference>
<dbReference type="EC" id="3.4.21.-" evidence="11"/>
<feature type="region of interest" description="Disordered" evidence="13">
    <location>
        <begin position="121"/>
        <end position="161"/>
    </location>
</feature>
<dbReference type="CDD" id="cd00190">
    <property type="entry name" value="Tryp_SPc"/>
    <property type="match status" value="1"/>
</dbReference>
<keyword evidence="16" id="KW-1185">Reference proteome</keyword>
<dbReference type="GO" id="GO:0046872">
    <property type="term" value="F:metal ion binding"/>
    <property type="evidence" value="ECO:0007669"/>
    <property type="project" value="UniProtKB-KW"/>
</dbReference>
<evidence type="ECO:0000259" key="15">
    <source>
        <dbReference type="PROSITE" id="PS51888"/>
    </source>
</evidence>
<dbReference type="FunFam" id="2.40.10.10:FF:000134">
    <property type="entry name" value="Uncharacterized protein, isoform B"/>
    <property type="match status" value="1"/>
</dbReference>
<evidence type="ECO:0000256" key="10">
    <source>
        <dbReference type="ARBA" id="ARBA00024195"/>
    </source>
</evidence>
<keyword evidence="7" id="KW-0865">Zymogen</keyword>
<dbReference type="InterPro" id="IPR033116">
    <property type="entry name" value="TRYPSIN_SER"/>
</dbReference>
<dbReference type="GO" id="GO:0004252">
    <property type="term" value="F:serine-type endopeptidase activity"/>
    <property type="evidence" value="ECO:0007669"/>
    <property type="project" value="UniProtKB-UniRule"/>
</dbReference>
<feature type="signal peptide" evidence="12">
    <location>
        <begin position="1"/>
        <end position="20"/>
    </location>
</feature>